<dbReference type="SUPFAM" id="SSF53098">
    <property type="entry name" value="Ribonuclease H-like"/>
    <property type="match status" value="1"/>
</dbReference>
<dbReference type="GO" id="GO:0003676">
    <property type="term" value="F:nucleic acid binding"/>
    <property type="evidence" value="ECO:0007669"/>
    <property type="project" value="InterPro"/>
</dbReference>
<dbReference type="AlphaFoldDB" id="A0A9P6TF96"/>
<gene>
    <name evidence="1" type="ORF">CROQUDRAFT_105043</name>
</gene>
<dbReference type="OrthoDB" id="3044497at2759"/>
<proteinExistence type="predicted"/>
<keyword evidence="2" id="KW-1185">Reference proteome</keyword>
<dbReference type="EMBL" id="MU167227">
    <property type="protein sequence ID" value="KAG0149515.1"/>
    <property type="molecule type" value="Genomic_DNA"/>
</dbReference>
<evidence type="ECO:0000313" key="2">
    <source>
        <dbReference type="Proteomes" id="UP000886653"/>
    </source>
</evidence>
<reference evidence="1" key="1">
    <citation type="submission" date="2013-11" db="EMBL/GenBank/DDBJ databases">
        <title>Genome sequence of the fusiform rust pathogen reveals effectors for host alternation and coevolution with pine.</title>
        <authorList>
            <consortium name="DOE Joint Genome Institute"/>
            <person name="Smith K."/>
            <person name="Pendleton A."/>
            <person name="Kubisiak T."/>
            <person name="Anderson C."/>
            <person name="Salamov A."/>
            <person name="Aerts A."/>
            <person name="Riley R."/>
            <person name="Clum A."/>
            <person name="Lindquist E."/>
            <person name="Ence D."/>
            <person name="Campbell M."/>
            <person name="Kronenberg Z."/>
            <person name="Feau N."/>
            <person name="Dhillon B."/>
            <person name="Hamelin R."/>
            <person name="Burleigh J."/>
            <person name="Smith J."/>
            <person name="Yandell M."/>
            <person name="Nelson C."/>
            <person name="Grigoriev I."/>
            <person name="Davis J."/>
        </authorList>
    </citation>
    <scope>NUCLEOTIDE SEQUENCE</scope>
    <source>
        <strain evidence="1">G11</strain>
    </source>
</reference>
<protein>
    <submittedName>
        <fullName evidence="1">Uncharacterized protein</fullName>
    </submittedName>
</protein>
<comment type="caution">
    <text evidence="1">The sequence shown here is derived from an EMBL/GenBank/DDBJ whole genome shotgun (WGS) entry which is preliminary data.</text>
</comment>
<name>A0A9P6TF96_9BASI</name>
<dbReference type="InterPro" id="IPR036397">
    <property type="entry name" value="RNaseH_sf"/>
</dbReference>
<accession>A0A9P6TF96</accession>
<evidence type="ECO:0000313" key="1">
    <source>
        <dbReference type="EMBL" id="KAG0149515.1"/>
    </source>
</evidence>
<dbReference type="InterPro" id="IPR012337">
    <property type="entry name" value="RNaseH-like_sf"/>
</dbReference>
<sequence>MGQPIYFIELAGKSVEDRPHSDWSTTGRRSIAQVSARADTHFCSNQISEDPGGTYARRVSLGPKMGISNYEAEAWGLILALSRQATAQYLAMKLRRLAMTIKERMNITLHWSPGHEDIPLNEKVDSEAKKAIEEEEDQVQLCISLSFLKTQTKSQFGIGGVPRNRPPHGQAVAIFQLRSGHSPLRHYLKRIQAEETAACAHCGITETTAHFLVYCKASYSKARRILWNRLRKDKIKTNYRIATKLLDRPAAFKHLASFIEDTGRFRYLRSYDATIEST</sequence>
<dbReference type="Proteomes" id="UP000886653">
    <property type="component" value="Unassembled WGS sequence"/>
</dbReference>
<dbReference type="Gene3D" id="3.30.420.10">
    <property type="entry name" value="Ribonuclease H-like superfamily/Ribonuclease H"/>
    <property type="match status" value="1"/>
</dbReference>
<organism evidence="1 2">
    <name type="scientific">Cronartium quercuum f. sp. fusiforme G11</name>
    <dbReference type="NCBI Taxonomy" id="708437"/>
    <lineage>
        <taxon>Eukaryota</taxon>
        <taxon>Fungi</taxon>
        <taxon>Dikarya</taxon>
        <taxon>Basidiomycota</taxon>
        <taxon>Pucciniomycotina</taxon>
        <taxon>Pucciniomycetes</taxon>
        <taxon>Pucciniales</taxon>
        <taxon>Coleosporiaceae</taxon>
        <taxon>Cronartium</taxon>
    </lineage>
</organism>